<dbReference type="EMBL" id="VDMD01000002">
    <property type="protein sequence ID" value="TRM67543.1"/>
    <property type="molecule type" value="Genomic_DNA"/>
</dbReference>
<gene>
    <name evidence="2" type="ORF">BD626DRAFT_580738</name>
</gene>
<evidence type="ECO:0000313" key="3">
    <source>
        <dbReference type="Proteomes" id="UP000320762"/>
    </source>
</evidence>
<feature type="compositionally biased region" description="Polar residues" evidence="1">
    <location>
        <begin position="43"/>
        <end position="59"/>
    </location>
</feature>
<comment type="caution">
    <text evidence="2">The sequence shown here is derived from an EMBL/GenBank/DDBJ whole genome shotgun (WGS) entry which is preliminary data.</text>
</comment>
<dbReference type="AlphaFoldDB" id="A0A550CRY6"/>
<dbReference type="Proteomes" id="UP000320762">
    <property type="component" value="Unassembled WGS sequence"/>
</dbReference>
<feature type="compositionally biased region" description="Low complexity" evidence="1">
    <location>
        <begin position="1"/>
        <end position="18"/>
    </location>
</feature>
<name>A0A550CRY6_9AGAR</name>
<organism evidence="2 3">
    <name type="scientific">Schizophyllum amplum</name>
    <dbReference type="NCBI Taxonomy" id="97359"/>
    <lineage>
        <taxon>Eukaryota</taxon>
        <taxon>Fungi</taxon>
        <taxon>Dikarya</taxon>
        <taxon>Basidiomycota</taxon>
        <taxon>Agaricomycotina</taxon>
        <taxon>Agaricomycetes</taxon>
        <taxon>Agaricomycetidae</taxon>
        <taxon>Agaricales</taxon>
        <taxon>Schizophyllaceae</taxon>
        <taxon>Schizophyllum</taxon>
    </lineage>
</organism>
<reference evidence="2 3" key="1">
    <citation type="journal article" date="2019" name="New Phytol.">
        <title>Comparative genomics reveals unique wood-decay strategies and fruiting body development in the Schizophyllaceae.</title>
        <authorList>
            <person name="Almasi E."/>
            <person name="Sahu N."/>
            <person name="Krizsan K."/>
            <person name="Balint B."/>
            <person name="Kovacs G.M."/>
            <person name="Kiss B."/>
            <person name="Cseklye J."/>
            <person name="Drula E."/>
            <person name="Henrissat B."/>
            <person name="Nagy I."/>
            <person name="Chovatia M."/>
            <person name="Adam C."/>
            <person name="LaButti K."/>
            <person name="Lipzen A."/>
            <person name="Riley R."/>
            <person name="Grigoriev I.V."/>
            <person name="Nagy L.G."/>
        </authorList>
    </citation>
    <scope>NUCLEOTIDE SEQUENCE [LARGE SCALE GENOMIC DNA]</scope>
    <source>
        <strain evidence="2 3">NL-1724</strain>
    </source>
</reference>
<feature type="region of interest" description="Disordered" evidence="1">
    <location>
        <begin position="76"/>
        <end position="96"/>
    </location>
</feature>
<accession>A0A550CRY6</accession>
<protein>
    <submittedName>
        <fullName evidence="2">Uncharacterized protein</fullName>
    </submittedName>
</protein>
<evidence type="ECO:0000313" key="2">
    <source>
        <dbReference type="EMBL" id="TRM67543.1"/>
    </source>
</evidence>
<proteinExistence type="predicted"/>
<evidence type="ECO:0000256" key="1">
    <source>
        <dbReference type="SAM" id="MobiDB-lite"/>
    </source>
</evidence>
<feature type="compositionally biased region" description="Low complexity" evidence="1">
    <location>
        <begin position="27"/>
        <end position="41"/>
    </location>
</feature>
<feature type="region of interest" description="Disordered" evidence="1">
    <location>
        <begin position="1"/>
        <end position="63"/>
    </location>
</feature>
<keyword evidence="3" id="KW-1185">Reference proteome</keyword>
<sequence>MSSTPSAPSASNTAINPPKTSKRVTFSPSAAKRSAKPSHSARQSRGSRSTMPSPPASRSSKAHRVYAIKLSDTGMRQFHDKHIGPPPEGMTEEQEEEWWQDMREVMVAIVPSYCMSQFNLPMARPSSFLTVVREGKTLSEVVALADNRARRQSARVPPPDSVVEEVAKFIYQEGDKPQWYTVYNPGN</sequence>